<evidence type="ECO:0000313" key="7">
    <source>
        <dbReference type="Proteomes" id="UP000612855"/>
    </source>
</evidence>
<evidence type="ECO:0000256" key="1">
    <source>
        <dbReference type="ARBA" id="ARBA00023015"/>
    </source>
</evidence>
<dbReference type="PRINTS" id="PR00035">
    <property type="entry name" value="HTHGNTR"/>
</dbReference>
<dbReference type="GO" id="GO:0045892">
    <property type="term" value="P:negative regulation of DNA-templated transcription"/>
    <property type="evidence" value="ECO:0007669"/>
    <property type="project" value="TreeGrafter"/>
</dbReference>
<evidence type="ECO:0000256" key="2">
    <source>
        <dbReference type="ARBA" id="ARBA00023125"/>
    </source>
</evidence>
<feature type="region of interest" description="Disordered" evidence="4">
    <location>
        <begin position="15"/>
        <end position="49"/>
    </location>
</feature>
<dbReference type="SUPFAM" id="SSF46785">
    <property type="entry name" value="Winged helix' DNA-binding domain"/>
    <property type="match status" value="1"/>
</dbReference>
<dbReference type="InterPro" id="IPR000524">
    <property type="entry name" value="Tscrpt_reg_HTH_GntR"/>
</dbReference>
<evidence type="ECO:0000256" key="4">
    <source>
        <dbReference type="SAM" id="MobiDB-lite"/>
    </source>
</evidence>
<protein>
    <submittedName>
        <fullName evidence="6">Phosphonate metabolism transcriptional regulator PhnF</fullName>
    </submittedName>
</protein>
<dbReference type="InterPro" id="IPR012702">
    <property type="entry name" value="CP_lyase_PhnF"/>
</dbReference>
<dbReference type="CDD" id="cd07377">
    <property type="entry name" value="WHTH_GntR"/>
    <property type="match status" value="1"/>
</dbReference>
<evidence type="ECO:0000259" key="5">
    <source>
        <dbReference type="PROSITE" id="PS50949"/>
    </source>
</evidence>
<dbReference type="Pfam" id="PF00392">
    <property type="entry name" value="GntR"/>
    <property type="match status" value="1"/>
</dbReference>
<dbReference type="InterPro" id="IPR028978">
    <property type="entry name" value="Chorismate_lyase_/UTRA_dom_sf"/>
</dbReference>
<sequence>MLICLNYYTTRQVTTPKRRVAQPPKGETFMTGQTPPPDTQVPAQHPAQPKTPLWKSIAATLTEDIAEGRYIPGDKLPTEAQLAARFGVNRHTVRHALKDLSDLGLILSRRGAGVFVRQKPADYPLGRRVRFHQNIRAAGRLPSRRLLTHETRAADAEEAAALALPAGAPIHVAEGLSLADGLPVAYFRSAFPADRLPDMLTRLAELSSVTAALKACGVPDYTRTSTRITARRATATLALHLQCREGDPVLRTVSVSHDPDGQPVEYGRTWFAADRVTLTLGPGDAE</sequence>
<dbReference type="Proteomes" id="UP000612855">
    <property type="component" value="Unassembled WGS sequence"/>
</dbReference>
<dbReference type="PROSITE" id="PS50949">
    <property type="entry name" value="HTH_GNTR"/>
    <property type="match status" value="1"/>
</dbReference>
<dbReference type="InterPro" id="IPR050679">
    <property type="entry name" value="Bact_HTH_transcr_reg"/>
</dbReference>
<comment type="caution">
    <text evidence="6">The sequence shown here is derived from an EMBL/GenBank/DDBJ whole genome shotgun (WGS) entry which is preliminary data.</text>
</comment>
<dbReference type="InterPro" id="IPR036388">
    <property type="entry name" value="WH-like_DNA-bd_sf"/>
</dbReference>
<dbReference type="EMBL" id="BMFJ01000001">
    <property type="protein sequence ID" value="GGE20951.1"/>
    <property type="molecule type" value="Genomic_DNA"/>
</dbReference>
<dbReference type="Gene3D" id="1.10.10.10">
    <property type="entry name" value="Winged helix-like DNA-binding domain superfamily/Winged helix DNA-binding domain"/>
    <property type="match status" value="1"/>
</dbReference>
<dbReference type="Pfam" id="PF07702">
    <property type="entry name" value="UTRA"/>
    <property type="match status" value="1"/>
</dbReference>
<dbReference type="NCBIfam" id="TIGR02325">
    <property type="entry name" value="C_P_lyase_phnF"/>
    <property type="match status" value="1"/>
</dbReference>
<keyword evidence="1" id="KW-0805">Transcription regulation</keyword>
<organism evidence="6 7">
    <name type="scientific">Primorskyibacter flagellatus</name>
    <dbReference type="NCBI Taxonomy" id="1387277"/>
    <lineage>
        <taxon>Bacteria</taxon>
        <taxon>Pseudomonadati</taxon>
        <taxon>Pseudomonadota</taxon>
        <taxon>Alphaproteobacteria</taxon>
        <taxon>Rhodobacterales</taxon>
        <taxon>Roseobacteraceae</taxon>
        <taxon>Primorskyibacter</taxon>
    </lineage>
</organism>
<keyword evidence="2" id="KW-0238">DNA-binding</keyword>
<evidence type="ECO:0000256" key="3">
    <source>
        <dbReference type="ARBA" id="ARBA00023163"/>
    </source>
</evidence>
<keyword evidence="7" id="KW-1185">Reference proteome</keyword>
<keyword evidence="3" id="KW-0804">Transcription</keyword>
<accession>A0A917A098</accession>
<evidence type="ECO:0000313" key="6">
    <source>
        <dbReference type="EMBL" id="GGE20951.1"/>
    </source>
</evidence>
<dbReference type="PANTHER" id="PTHR44846">
    <property type="entry name" value="MANNOSYL-D-GLYCERATE TRANSPORT/METABOLISM SYSTEM REPRESSOR MNGR-RELATED"/>
    <property type="match status" value="1"/>
</dbReference>
<proteinExistence type="predicted"/>
<dbReference type="InterPro" id="IPR036390">
    <property type="entry name" value="WH_DNA-bd_sf"/>
</dbReference>
<reference evidence="7" key="1">
    <citation type="journal article" date="2019" name="Int. J. Syst. Evol. Microbiol.">
        <title>The Global Catalogue of Microorganisms (GCM) 10K type strain sequencing project: providing services to taxonomists for standard genome sequencing and annotation.</title>
        <authorList>
            <consortium name="The Broad Institute Genomics Platform"/>
            <consortium name="The Broad Institute Genome Sequencing Center for Infectious Disease"/>
            <person name="Wu L."/>
            <person name="Ma J."/>
        </authorList>
    </citation>
    <scope>NUCLEOTIDE SEQUENCE [LARGE SCALE GENOMIC DNA]</scope>
    <source>
        <strain evidence="7">CGMCC 1.12664</strain>
    </source>
</reference>
<dbReference type="GO" id="GO:0003677">
    <property type="term" value="F:DNA binding"/>
    <property type="evidence" value="ECO:0007669"/>
    <property type="project" value="UniProtKB-KW"/>
</dbReference>
<dbReference type="PANTHER" id="PTHR44846:SF1">
    <property type="entry name" value="MANNOSYL-D-GLYCERATE TRANSPORT_METABOLISM SYSTEM REPRESSOR MNGR-RELATED"/>
    <property type="match status" value="1"/>
</dbReference>
<dbReference type="GO" id="GO:0003700">
    <property type="term" value="F:DNA-binding transcription factor activity"/>
    <property type="evidence" value="ECO:0007669"/>
    <property type="project" value="InterPro"/>
</dbReference>
<feature type="domain" description="HTH gntR-type" evidence="5">
    <location>
        <begin position="51"/>
        <end position="119"/>
    </location>
</feature>
<dbReference type="Gene3D" id="3.40.1410.10">
    <property type="entry name" value="Chorismate lyase-like"/>
    <property type="match status" value="1"/>
</dbReference>
<dbReference type="AlphaFoldDB" id="A0A917A098"/>
<dbReference type="SUPFAM" id="SSF64288">
    <property type="entry name" value="Chorismate lyase-like"/>
    <property type="match status" value="1"/>
</dbReference>
<dbReference type="SMART" id="SM00345">
    <property type="entry name" value="HTH_GNTR"/>
    <property type="match status" value="1"/>
</dbReference>
<dbReference type="InterPro" id="IPR011663">
    <property type="entry name" value="UTRA"/>
</dbReference>
<gene>
    <name evidence="6" type="ORF">GCM10011360_07030</name>
</gene>
<dbReference type="SMART" id="SM00866">
    <property type="entry name" value="UTRA"/>
    <property type="match status" value="1"/>
</dbReference>
<name>A0A917A098_9RHOB</name>